<dbReference type="STRING" id="1233.SAMN05216387_101320"/>
<accession>A0A1H7GQ72</accession>
<dbReference type="Proteomes" id="UP000198620">
    <property type="component" value="Unassembled WGS sequence"/>
</dbReference>
<dbReference type="SMART" id="SM01321">
    <property type="entry name" value="Y1_Tnp"/>
    <property type="match status" value="1"/>
</dbReference>
<dbReference type="EMBL" id="FOBH01000001">
    <property type="protein sequence ID" value="SEK39142.1"/>
    <property type="molecule type" value="Genomic_DNA"/>
</dbReference>
<dbReference type="GO" id="GO:0004803">
    <property type="term" value="F:transposase activity"/>
    <property type="evidence" value="ECO:0007669"/>
    <property type="project" value="InterPro"/>
</dbReference>
<gene>
    <name evidence="2" type="ORF">SAMN05216387_101320</name>
</gene>
<dbReference type="PANTHER" id="PTHR36966:SF1">
    <property type="entry name" value="REP-ASSOCIATED TYROSINE TRANSPOSASE"/>
    <property type="match status" value="1"/>
</dbReference>
<protein>
    <submittedName>
        <fullName evidence="2">Putative transposase</fullName>
    </submittedName>
</protein>
<dbReference type="SUPFAM" id="SSF143422">
    <property type="entry name" value="Transposase IS200-like"/>
    <property type="match status" value="1"/>
</dbReference>
<dbReference type="Gene3D" id="3.30.70.1290">
    <property type="entry name" value="Transposase IS200-like"/>
    <property type="match status" value="1"/>
</dbReference>
<dbReference type="GO" id="GO:0043565">
    <property type="term" value="F:sequence-specific DNA binding"/>
    <property type="evidence" value="ECO:0007669"/>
    <property type="project" value="TreeGrafter"/>
</dbReference>
<feature type="domain" description="Transposase IS200-like" evidence="1">
    <location>
        <begin position="14"/>
        <end position="138"/>
    </location>
</feature>
<evidence type="ECO:0000313" key="2">
    <source>
        <dbReference type="EMBL" id="SEK39142.1"/>
    </source>
</evidence>
<keyword evidence="3" id="KW-1185">Reference proteome</keyword>
<dbReference type="InterPro" id="IPR002686">
    <property type="entry name" value="Transposase_17"/>
</dbReference>
<dbReference type="GO" id="GO:0006313">
    <property type="term" value="P:DNA transposition"/>
    <property type="evidence" value="ECO:0007669"/>
    <property type="project" value="InterPro"/>
</dbReference>
<proteinExistence type="predicted"/>
<name>A0A1H7GQ72_9PROT</name>
<dbReference type="InterPro" id="IPR052715">
    <property type="entry name" value="RAYT_transposase"/>
</dbReference>
<reference evidence="2 3" key="1">
    <citation type="submission" date="2016-10" db="EMBL/GenBank/DDBJ databases">
        <authorList>
            <person name="de Groot N.N."/>
        </authorList>
    </citation>
    <scope>NUCLEOTIDE SEQUENCE [LARGE SCALE GENOMIC DNA]</scope>
    <source>
        <strain evidence="2 3">Nv1</strain>
    </source>
</reference>
<dbReference type="AlphaFoldDB" id="A0A1H7GQ72"/>
<evidence type="ECO:0000313" key="3">
    <source>
        <dbReference type="Proteomes" id="UP000198620"/>
    </source>
</evidence>
<sequence length="181" mass="21483">MFYGAMPDYRRAWHSGGTYFFTINLLQRQGNDLLTRHIALLRNAVRSVRQRHPFLIDGWVVLPDHLHCVIELPKDEADFAVRWRLIKSVFSKGLAMTERRSEVRIARGERGIWQRRYWEHLVRDEADFHAHMDYVHINPLKHGLVKQVSEWPYSTFHRLVEKGVYPADWAGSEEGKLEYED</sequence>
<dbReference type="NCBIfam" id="NF047646">
    <property type="entry name" value="REP_Tyr_transpos"/>
    <property type="match status" value="1"/>
</dbReference>
<dbReference type="PANTHER" id="PTHR36966">
    <property type="entry name" value="REP-ASSOCIATED TYROSINE TRANSPOSASE"/>
    <property type="match status" value="1"/>
</dbReference>
<evidence type="ECO:0000259" key="1">
    <source>
        <dbReference type="SMART" id="SM01321"/>
    </source>
</evidence>
<dbReference type="InterPro" id="IPR036515">
    <property type="entry name" value="Transposase_17_sf"/>
</dbReference>
<organism evidence="2 3">
    <name type="scientific">Nitrosovibrio tenuis</name>
    <dbReference type="NCBI Taxonomy" id="1233"/>
    <lineage>
        <taxon>Bacteria</taxon>
        <taxon>Pseudomonadati</taxon>
        <taxon>Pseudomonadota</taxon>
        <taxon>Betaproteobacteria</taxon>
        <taxon>Nitrosomonadales</taxon>
        <taxon>Nitrosomonadaceae</taxon>
        <taxon>Nitrosovibrio</taxon>
    </lineage>
</organism>
<dbReference type="RefSeq" id="WP_281245887.1">
    <property type="nucleotide sequence ID" value="NZ_FOBH01000001.1"/>
</dbReference>